<protein>
    <submittedName>
        <fullName evidence="1">Uncharacterized protein</fullName>
    </submittedName>
</protein>
<dbReference type="RefSeq" id="WP_147136094.1">
    <property type="nucleotide sequence ID" value="NZ_VOSC01000025.1"/>
</dbReference>
<dbReference type="AlphaFoldDB" id="A0A5C7AP37"/>
<evidence type="ECO:0000313" key="2">
    <source>
        <dbReference type="Proteomes" id="UP000321790"/>
    </source>
</evidence>
<comment type="caution">
    <text evidence="1">The sequence shown here is derived from an EMBL/GenBank/DDBJ whole genome shotgun (WGS) entry which is preliminary data.</text>
</comment>
<dbReference type="Proteomes" id="UP000321790">
    <property type="component" value="Unassembled WGS sequence"/>
</dbReference>
<keyword evidence="2" id="KW-1185">Reference proteome</keyword>
<gene>
    <name evidence="1" type="ORF">FUA26_11600</name>
</gene>
<name>A0A5C7AP37_9FLAO</name>
<sequence>MKYIYLLIISILFFSCGKDKVVKLPEINTSEISEINDVSAAYLFYDKTKADSVDLNRKNLISTTNWLVNIDKRLTLKQVIPHIKFLQEKKANAGHKNEHAKNYFTCHDISKNNLGFIEFTNLVYNNTNTLSNLKASPNEIIVNFNTSNIIRVINFKLDTVSKKTTKNNLAKTIKPFDVAENTIKLHFNSNLLFQDYITYKEHIITKIKHAKISPIEFIYN</sequence>
<evidence type="ECO:0000313" key="1">
    <source>
        <dbReference type="EMBL" id="TXE10111.1"/>
    </source>
</evidence>
<dbReference type="PROSITE" id="PS51257">
    <property type="entry name" value="PROKAR_LIPOPROTEIN"/>
    <property type="match status" value="1"/>
</dbReference>
<dbReference type="OrthoDB" id="1148707at2"/>
<proteinExistence type="predicted"/>
<organism evidence="1 2">
    <name type="scientific">Seonamhaeicola algicola</name>
    <dbReference type="NCBI Taxonomy" id="1719036"/>
    <lineage>
        <taxon>Bacteria</taxon>
        <taxon>Pseudomonadati</taxon>
        <taxon>Bacteroidota</taxon>
        <taxon>Flavobacteriia</taxon>
        <taxon>Flavobacteriales</taxon>
        <taxon>Flavobacteriaceae</taxon>
    </lineage>
</organism>
<reference evidence="2" key="1">
    <citation type="submission" date="2019-08" db="EMBL/GenBank/DDBJ databases">
        <title>Seonamhaeicola sediminis sp. nov., isolated from marine sediment.</title>
        <authorList>
            <person name="Cao W.R."/>
        </authorList>
    </citation>
    <scope>NUCLEOTIDE SEQUENCE [LARGE SCALE GENOMIC DNA]</scope>
    <source>
        <strain evidence="2">Gy8</strain>
    </source>
</reference>
<dbReference type="EMBL" id="VOSC01000025">
    <property type="protein sequence ID" value="TXE10111.1"/>
    <property type="molecule type" value="Genomic_DNA"/>
</dbReference>
<accession>A0A5C7AP37</accession>